<feature type="transmembrane region" description="Helical" evidence="8">
    <location>
        <begin position="148"/>
        <end position="166"/>
    </location>
</feature>
<proteinExistence type="inferred from homology"/>
<keyword evidence="6 8" id="KW-0472">Membrane</keyword>
<evidence type="ECO:0000256" key="7">
    <source>
        <dbReference type="ARBA" id="ARBA00023169"/>
    </source>
</evidence>
<evidence type="ECO:0000259" key="9">
    <source>
        <dbReference type="Pfam" id="PF02397"/>
    </source>
</evidence>
<dbReference type="PANTHER" id="PTHR30576:SF0">
    <property type="entry name" value="UNDECAPRENYL-PHOSPHATE N-ACETYLGALACTOSAMINYL 1-PHOSPHATE TRANSFERASE-RELATED"/>
    <property type="match status" value="1"/>
</dbReference>
<comment type="similarity">
    <text evidence="2">Belongs to the bacterial sugar transferase family.</text>
</comment>
<comment type="caution">
    <text evidence="10">The sequence shown here is derived from an EMBL/GenBank/DDBJ whole genome shotgun (WGS) entry which is preliminary data.</text>
</comment>
<name>K8P6Q0_9BRAD</name>
<dbReference type="InterPro" id="IPR017475">
    <property type="entry name" value="EPS_sugar_tfrase"/>
</dbReference>
<dbReference type="Gene3D" id="3.40.50.720">
    <property type="entry name" value="NAD(P)-binding Rossmann-like Domain"/>
    <property type="match status" value="1"/>
</dbReference>
<sequence>MVPPGLSPHDGTTTEILAVEPIDVRTMMNAAAAGSATMGAVDGAPRVERRKRLTPAALAVANEKVRKAYSTVVISGVVRIVDFLLLTAVGLALYLAYVLPGTSGFSWQYAAAIIGVAACAVVSFQAAEIYDVQIFRGQLRQMTRMASSWAFVFLLFIGASFFAKLGDTISRVWLSAFFFVGLASLFAERVVLRALVRRWAREGRLDRRTIIVGSDQNGENLIRALKAQDDSDIQILGVFDDRNDSRALDTCAGQPKLGKIDDIVEFARRTRIDLVLFALPISAETRILDMLKKLWVLPVDIRLSAHTNKLRFRPRSYSYLGKVPTLDVFEQPITDWDMVLKSAFDRIVGAIILILLAPVMAIVALAIKLDSPGPVLFLQKRYGFNNERIDVFKFRSLFHDQADPLASKVVTKGDKRVTRVGRFIRKSSLDELPQLFNVVFKGNLSLVGPRPHAVQGKLQSRLFDEAVDGYFARHRVKPGITGWAQINGWRGEVDTDEKIQKRVEFDLYYIENWSVLFDLYILFKTPFALIKGENAY</sequence>
<evidence type="ECO:0000256" key="3">
    <source>
        <dbReference type="ARBA" id="ARBA00022679"/>
    </source>
</evidence>
<dbReference type="NCBIfam" id="TIGR03023">
    <property type="entry name" value="WcaJ_sugtrans"/>
    <property type="match status" value="1"/>
</dbReference>
<dbReference type="InterPro" id="IPR017473">
    <property type="entry name" value="Undecaprenyl-P_gluc_Ptfrase"/>
</dbReference>
<dbReference type="Pfam" id="PF13727">
    <property type="entry name" value="CoA_binding_3"/>
    <property type="match status" value="1"/>
</dbReference>
<dbReference type="GO" id="GO:0016020">
    <property type="term" value="C:membrane"/>
    <property type="evidence" value="ECO:0007669"/>
    <property type="project" value="UniProtKB-SubCell"/>
</dbReference>
<feature type="transmembrane region" description="Helical" evidence="8">
    <location>
        <begin position="109"/>
        <end position="127"/>
    </location>
</feature>
<organism evidence="10 11">
    <name type="scientific">Afipia broomeae ATCC 49717</name>
    <dbReference type="NCBI Taxonomy" id="883078"/>
    <lineage>
        <taxon>Bacteria</taxon>
        <taxon>Pseudomonadati</taxon>
        <taxon>Pseudomonadota</taxon>
        <taxon>Alphaproteobacteria</taxon>
        <taxon>Hyphomicrobiales</taxon>
        <taxon>Nitrobacteraceae</taxon>
        <taxon>Afipia</taxon>
    </lineage>
</organism>
<evidence type="ECO:0000256" key="8">
    <source>
        <dbReference type="SAM" id="Phobius"/>
    </source>
</evidence>
<keyword evidence="4 8" id="KW-0812">Transmembrane</keyword>
<evidence type="ECO:0000256" key="2">
    <source>
        <dbReference type="ARBA" id="ARBA00006464"/>
    </source>
</evidence>
<keyword evidence="11" id="KW-1185">Reference proteome</keyword>
<accession>K8P6Q0</accession>
<dbReference type="Proteomes" id="UP000001096">
    <property type="component" value="Unassembled WGS sequence"/>
</dbReference>
<dbReference type="PANTHER" id="PTHR30576">
    <property type="entry name" value="COLANIC BIOSYNTHESIS UDP-GLUCOSE LIPID CARRIER TRANSFERASE"/>
    <property type="match status" value="1"/>
</dbReference>
<feature type="transmembrane region" description="Helical" evidence="8">
    <location>
        <begin position="347"/>
        <end position="367"/>
    </location>
</feature>
<protein>
    <submittedName>
        <fullName evidence="10">Undecaprenyl-phosphate glucose phosphotransferase</fullName>
    </submittedName>
</protein>
<dbReference type="PATRIC" id="fig|883078.3.peg.2149"/>
<dbReference type="GO" id="GO:0016780">
    <property type="term" value="F:phosphotransferase activity, for other substituted phosphate groups"/>
    <property type="evidence" value="ECO:0007669"/>
    <property type="project" value="TreeGrafter"/>
</dbReference>
<keyword evidence="5 8" id="KW-1133">Transmembrane helix</keyword>
<dbReference type="GO" id="GO:0000271">
    <property type="term" value="P:polysaccharide biosynthetic process"/>
    <property type="evidence" value="ECO:0007669"/>
    <property type="project" value="UniProtKB-KW"/>
</dbReference>
<reference evidence="10 11" key="1">
    <citation type="submission" date="2012-04" db="EMBL/GenBank/DDBJ databases">
        <title>The Genome Sequence of Afipia broomeae ATCC 49717.</title>
        <authorList>
            <consortium name="The Broad Institute Genome Sequencing Platform"/>
            <person name="Earl A."/>
            <person name="Ward D."/>
            <person name="Feldgarden M."/>
            <person name="Gevers D."/>
            <person name="Huys G."/>
            <person name="Walker B."/>
            <person name="Young S.K."/>
            <person name="Zeng Q."/>
            <person name="Gargeya S."/>
            <person name="Fitzgerald M."/>
            <person name="Haas B."/>
            <person name="Abouelleil A."/>
            <person name="Alvarado L."/>
            <person name="Arachchi H.M."/>
            <person name="Berlin A."/>
            <person name="Chapman S.B."/>
            <person name="Goldberg J."/>
            <person name="Griggs A."/>
            <person name="Gujja S."/>
            <person name="Hansen M."/>
            <person name="Howarth C."/>
            <person name="Imamovic A."/>
            <person name="Larimer J."/>
            <person name="McCowen C."/>
            <person name="Montmayeur A."/>
            <person name="Murphy C."/>
            <person name="Neiman D."/>
            <person name="Pearson M."/>
            <person name="Priest M."/>
            <person name="Roberts A."/>
            <person name="Saif S."/>
            <person name="Shea T."/>
            <person name="Sisk P."/>
            <person name="Sykes S."/>
            <person name="Wortman J."/>
            <person name="Nusbaum C."/>
            <person name="Birren B."/>
        </authorList>
    </citation>
    <scope>NUCLEOTIDE SEQUENCE [LARGE SCALE GENOMIC DNA]</scope>
    <source>
        <strain evidence="10 11">ATCC 49717</strain>
    </source>
</reference>
<evidence type="ECO:0000256" key="1">
    <source>
        <dbReference type="ARBA" id="ARBA00004141"/>
    </source>
</evidence>
<evidence type="ECO:0000256" key="4">
    <source>
        <dbReference type="ARBA" id="ARBA00022692"/>
    </source>
</evidence>
<evidence type="ECO:0000313" key="10">
    <source>
        <dbReference type="EMBL" id="EKS38252.1"/>
    </source>
</evidence>
<feature type="transmembrane region" description="Helical" evidence="8">
    <location>
        <begin position="72"/>
        <end position="97"/>
    </location>
</feature>
<evidence type="ECO:0000256" key="5">
    <source>
        <dbReference type="ARBA" id="ARBA00022989"/>
    </source>
</evidence>
<dbReference type="InterPro" id="IPR036291">
    <property type="entry name" value="NAD(P)-bd_dom_sf"/>
</dbReference>
<evidence type="ECO:0000313" key="11">
    <source>
        <dbReference type="Proteomes" id="UP000001096"/>
    </source>
</evidence>
<keyword evidence="7" id="KW-0270">Exopolysaccharide synthesis</keyword>
<dbReference type="HOGENOM" id="CLU_024920_0_1_5"/>
<keyword evidence="3 10" id="KW-0808">Transferase</keyword>
<dbReference type="AlphaFoldDB" id="K8P6Q0"/>
<dbReference type="EMBL" id="AGWX01000003">
    <property type="protein sequence ID" value="EKS38252.1"/>
    <property type="molecule type" value="Genomic_DNA"/>
</dbReference>
<dbReference type="eggNOG" id="COG2148">
    <property type="taxonomic scope" value="Bacteria"/>
</dbReference>
<dbReference type="SUPFAM" id="SSF51735">
    <property type="entry name" value="NAD(P)-binding Rossmann-fold domains"/>
    <property type="match status" value="1"/>
</dbReference>
<dbReference type="Pfam" id="PF02397">
    <property type="entry name" value="Bac_transf"/>
    <property type="match status" value="1"/>
</dbReference>
<dbReference type="InterPro" id="IPR003362">
    <property type="entry name" value="Bact_transf"/>
</dbReference>
<feature type="transmembrane region" description="Helical" evidence="8">
    <location>
        <begin position="172"/>
        <end position="192"/>
    </location>
</feature>
<evidence type="ECO:0000256" key="6">
    <source>
        <dbReference type="ARBA" id="ARBA00023136"/>
    </source>
</evidence>
<dbReference type="NCBIfam" id="TIGR03025">
    <property type="entry name" value="EPS_sugtrans"/>
    <property type="match status" value="1"/>
</dbReference>
<gene>
    <name evidence="10" type="ORF">HMPREF9695_02092</name>
</gene>
<feature type="domain" description="Bacterial sugar transferase" evidence="9">
    <location>
        <begin position="341"/>
        <end position="530"/>
    </location>
</feature>
<comment type="subcellular location">
    <subcellularLocation>
        <location evidence="1">Membrane</location>
        <topology evidence="1">Multi-pass membrane protein</topology>
    </subcellularLocation>
</comment>